<dbReference type="InterPro" id="IPR011990">
    <property type="entry name" value="TPR-like_helical_dom_sf"/>
</dbReference>
<feature type="repeat" description="TPR" evidence="3">
    <location>
        <begin position="468"/>
        <end position="501"/>
    </location>
</feature>
<dbReference type="Pfam" id="PF14559">
    <property type="entry name" value="TPR_19"/>
    <property type="match status" value="2"/>
</dbReference>
<dbReference type="InterPro" id="IPR019734">
    <property type="entry name" value="TPR_rpt"/>
</dbReference>
<evidence type="ECO:0000313" key="4">
    <source>
        <dbReference type="EMBL" id="APW36029.1"/>
    </source>
</evidence>
<evidence type="ECO:0000256" key="2">
    <source>
        <dbReference type="ARBA" id="ARBA00022803"/>
    </source>
</evidence>
<dbReference type="Proteomes" id="UP000186609">
    <property type="component" value="Chromosome"/>
</dbReference>
<evidence type="ECO:0000256" key="1">
    <source>
        <dbReference type="ARBA" id="ARBA00022737"/>
    </source>
</evidence>
<dbReference type="EMBL" id="CP019236">
    <property type="protein sequence ID" value="APW36029.1"/>
    <property type="molecule type" value="Genomic_DNA"/>
</dbReference>
<dbReference type="Pfam" id="PF13365">
    <property type="entry name" value="Trypsin_2"/>
    <property type="match status" value="1"/>
</dbReference>
<name>A0A1P8JQL6_9BURK</name>
<dbReference type="STRING" id="1842727.RD110_01425"/>
<feature type="repeat" description="TPR" evidence="3">
    <location>
        <begin position="400"/>
        <end position="433"/>
    </location>
</feature>
<keyword evidence="2 3" id="KW-0802">TPR repeat</keyword>
<sequence>MQARRFVTICEALEGAQTVRLRWPDGPQEGVPVAVAARDRERNLCLVDLPEASMPQGSALTVQRELPPVGSRVYAVSNAAGLGVGISEGVVSGVRSFRGQRYIQFTAPVSPGSEGGALLDAEGRLVGVLDYRHRAGQNVNFAPLAAWVDEVVARSQAAAAQLQRFDAATELLRNARWTELSALSATWVREQPDDADALRFAVAAAAGLKDAPAELAAWRERYRVSPEQPGIGVSLGELLLMRGLADEAKAHAERLVAAQPEFAKAHLLLARTQEVARANREAEASYRRAIELDTWLLEAYQGLARMAQAKGDHETAIAIWSRLSGLFPESLQPRIELARAYMAARRNQRAYAVLQQLPAADQDGSIAWFWRGVALLRLDAPEAAVAAYRKSLERQLEYREEAWRGIGEAMGAMQRWPEAIAAFQAAVDATPSNDGWRYNLAWSLNRGGRAAEALPILSDLTAKSPDEASYWRLLGIVLQRLDRPREAANAMERVLQRAPRDVLAWSELVAMRRAAGLHKEARDAYQQLLALDTKAAADSYRRSMLPFEGTAP</sequence>
<proteinExistence type="predicted"/>
<dbReference type="PANTHER" id="PTHR45586:SF1">
    <property type="entry name" value="LIPOPOLYSACCHARIDE ASSEMBLY PROTEIN B"/>
    <property type="match status" value="1"/>
</dbReference>
<dbReference type="Gene3D" id="2.40.10.120">
    <property type="match status" value="1"/>
</dbReference>
<dbReference type="Pfam" id="PF13181">
    <property type="entry name" value="TPR_8"/>
    <property type="match status" value="1"/>
</dbReference>
<keyword evidence="1" id="KW-0677">Repeat</keyword>
<dbReference type="PANTHER" id="PTHR45586">
    <property type="entry name" value="TPR REPEAT-CONTAINING PROTEIN PA4667"/>
    <property type="match status" value="1"/>
</dbReference>
<keyword evidence="5" id="KW-1185">Reference proteome</keyword>
<dbReference type="SUPFAM" id="SSF48452">
    <property type="entry name" value="TPR-like"/>
    <property type="match status" value="2"/>
</dbReference>
<dbReference type="Gene3D" id="1.25.40.10">
    <property type="entry name" value="Tetratricopeptide repeat domain"/>
    <property type="match status" value="3"/>
</dbReference>
<dbReference type="InterPro" id="IPR051012">
    <property type="entry name" value="CellSynth/LPSAsmb/PSIAsmb"/>
</dbReference>
<accession>A0A1P8JQL6</accession>
<dbReference type="SUPFAM" id="SSF50494">
    <property type="entry name" value="Trypsin-like serine proteases"/>
    <property type="match status" value="1"/>
</dbReference>
<dbReference type="KEGG" id="rhy:RD110_01425"/>
<protein>
    <submittedName>
        <fullName evidence="4">Uncharacterized protein</fullName>
    </submittedName>
</protein>
<gene>
    <name evidence="4" type="ORF">RD110_01425</name>
</gene>
<evidence type="ECO:0000313" key="5">
    <source>
        <dbReference type="Proteomes" id="UP000186609"/>
    </source>
</evidence>
<dbReference type="PROSITE" id="PS50005">
    <property type="entry name" value="TPR"/>
    <property type="match status" value="2"/>
</dbReference>
<evidence type="ECO:0000256" key="3">
    <source>
        <dbReference type="PROSITE-ProRule" id="PRU00339"/>
    </source>
</evidence>
<dbReference type="InterPro" id="IPR009003">
    <property type="entry name" value="Peptidase_S1_PA"/>
</dbReference>
<reference evidence="4 5" key="1">
    <citation type="submission" date="2017-01" db="EMBL/GenBank/DDBJ databases">
        <authorList>
            <person name="Mah S.A."/>
            <person name="Swanson W.J."/>
            <person name="Moy G.W."/>
            <person name="Vacquier V.D."/>
        </authorList>
    </citation>
    <scope>NUCLEOTIDE SEQUENCE [LARGE SCALE GENOMIC DNA]</scope>
    <source>
        <strain evidence="4 5">DCY110</strain>
    </source>
</reference>
<dbReference type="Pfam" id="PF13432">
    <property type="entry name" value="TPR_16"/>
    <property type="match status" value="1"/>
</dbReference>
<dbReference type="SMART" id="SM00028">
    <property type="entry name" value="TPR"/>
    <property type="match status" value="6"/>
</dbReference>
<organism evidence="4 5">
    <name type="scientific">Rhodoferax koreensis</name>
    <dbReference type="NCBI Taxonomy" id="1842727"/>
    <lineage>
        <taxon>Bacteria</taxon>
        <taxon>Pseudomonadati</taxon>
        <taxon>Pseudomonadota</taxon>
        <taxon>Betaproteobacteria</taxon>
        <taxon>Burkholderiales</taxon>
        <taxon>Comamonadaceae</taxon>
        <taxon>Rhodoferax</taxon>
    </lineage>
</organism>
<dbReference type="AlphaFoldDB" id="A0A1P8JQL6"/>